<evidence type="ECO:0000256" key="1">
    <source>
        <dbReference type="ARBA" id="ARBA00004651"/>
    </source>
</evidence>
<dbReference type="InParanoid" id="D6TBU2"/>
<dbReference type="InterPro" id="IPR050297">
    <property type="entry name" value="LipidA_mod_glycosyltrf_83"/>
</dbReference>
<comment type="caution">
    <text evidence="10">The sequence shown here is derived from an EMBL/GenBank/DDBJ whole genome shotgun (WGS) entry which is preliminary data.</text>
</comment>
<gene>
    <name evidence="10" type="ORF">Krac_11459</name>
</gene>
<keyword evidence="4 10" id="KW-0808">Transferase</keyword>
<dbReference type="eggNOG" id="COG1807">
    <property type="taxonomic scope" value="Bacteria"/>
</dbReference>
<dbReference type="GO" id="GO:0005886">
    <property type="term" value="C:plasma membrane"/>
    <property type="evidence" value="ECO:0007669"/>
    <property type="project" value="UniProtKB-SubCell"/>
</dbReference>
<keyword evidence="11" id="KW-1185">Reference proteome</keyword>
<feature type="transmembrane region" description="Helical" evidence="8">
    <location>
        <begin position="334"/>
        <end position="358"/>
    </location>
</feature>
<evidence type="ECO:0000256" key="3">
    <source>
        <dbReference type="ARBA" id="ARBA00022676"/>
    </source>
</evidence>
<feature type="transmembrane region" description="Helical" evidence="8">
    <location>
        <begin position="7"/>
        <end position="25"/>
    </location>
</feature>
<comment type="subcellular location">
    <subcellularLocation>
        <location evidence="1">Cell membrane</location>
        <topology evidence="1">Multi-pass membrane protein</topology>
    </subcellularLocation>
</comment>
<keyword evidence="2" id="KW-1003">Cell membrane</keyword>
<keyword evidence="3" id="KW-0328">Glycosyltransferase</keyword>
<dbReference type="GO" id="GO:0009103">
    <property type="term" value="P:lipopolysaccharide biosynthetic process"/>
    <property type="evidence" value="ECO:0007669"/>
    <property type="project" value="UniProtKB-ARBA"/>
</dbReference>
<evidence type="ECO:0000256" key="8">
    <source>
        <dbReference type="SAM" id="Phobius"/>
    </source>
</evidence>
<sequence>MRKRLTVYFPAVGIFCLALFVRVLYNMTVGHGYTPEFDAGFYNNLAIHLDTEHCFCLQSHVPDTGRAPFWPFVIAAIYTVMGTYNSYARLFLCILGSGTCVITYLFARDIFNKRIALVVGIIAALYPGLFIYDGWLYTESVYTFFVMGFAYSLFRLQRTPRVGWMISCGISLACASLTRPNGISLLVLVLIWAVFTIRIRMLPWRKVVQAVLVITCLAFGLIAPWTIRNYQISHKFILVATGGGAVLAGSYNDTAVTSDFFGYTGMWVASGKIRPPLTDYSDAGETTYAYHWIRTHPGELPYLFSQHFINMWRPYTSEEGLPVREFPTRLSSQILWNLMTTTPFAIIFLAACGLVVTLRSKWRELLVPYLVIGLTIVLCVAFYGTSRFRAPIEPLLVLLAGGAIWWLTSTESGTLRSLLRKGRGSVIREPDSEAEAVNV</sequence>
<feature type="transmembrane region" description="Helical" evidence="8">
    <location>
        <begin position="137"/>
        <end position="154"/>
    </location>
</feature>
<evidence type="ECO:0000313" key="11">
    <source>
        <dbReference type="Proteomes" id="UP000004508"/>
    </source>
</evidence>
<evidence type="ECO:0000256" key="6">
    <source>
        <dbReference type="ARBA" id="ARBA00022989"/>
    </source>
</evidence>
<feature type="transmembrane region" description="Helical" evidence="8">
    <location>
        <begin position="207"/>
        <end position="227"/>
    </location>
</feature>
<feature type="transmembrane region" description="Helical" evidence="8">
    <location>
        <begin position="365"/>
        <end position="384"/>
    </location>
</feature>
<evidence type="ECO:0000259" key="9">
    <source>
        <dbReference type="Pfam" id="PF13231"/>
    </source>
</evidence>
<accession>D6TBU2</accession>
<dbReference type="RefSeq" id="WP_007906795.1">
    <property type="nucleotide sequence ID" value="NZ_ADVG01000001.1"/>
</dbReference>
<keyword evidence="6 8" id="KW-1133">Transmembrane helix</keyword>
<feature type="transmembrane region" description="Helical" evidence="8">
    <location>
        <begin position="87"/>
        <end position="107"/>
    </location>
</feature>
<dbReference type="PANTHER" id="PTHR33908:SF11">
    <property type="entry name" value="MEMBRANE PROTEIN"/>
    <property type="match status" value="1"/>
</dbReference>
<evidence type="ECO:0000256" key="4">
    <source>
        <dbReference type="ARBA" id="ARBA00022679"/>
    </source>
</evidence>
<feature type="transmembrane region" description="Helical" evidence="8">
    <location>
        <begin position="114"/>
        <end position="131"/>
    </location>
</feature>
<dbReference type="Pfam" id="PF13231">
    <property type="entry name" value="PMT_2"/>
    <property type="match status" value="1"/>
</dbReference>
<evidence type="ECO:0000313" key="10">
    <source>
        <dbReference type="EMBL" id="EFH89874.1"/>
    </source>
</evidence>
<dbReference type="PANTHER" id="PTHR33908">
    <property type="entry name" value="MANNOSYLTRANSFERASE YKCB-RELATED"/>
    <property type="match status" value="1"/>
</dbReference>
<feature type="domain" description="Glycosyltransferase RgtA/B/C/D-like" evidence="9">
    <location>
        <begin position="66"/>
        <end position="216"/>
    </location>
</feature>
<dbReference type="GO" id="GO:0016763">
    <property type="term" value="F:pentosyltransferase activity"/>
    <property type="evidence" value="ECO:0007669"/>
    <property type="project" value="TreeGrafter"/>
</dbReference>
<dbReference type="STRING" id="485913.Krac_11459"/>
<keyword evidence="7 8" id="KW-0472">Membrane</keyword>
<evidence type="ECO:0000256" key="5">
    <source>
        <dbReference type="ARBA" id="ARBA00022692"/>
    </source>
</evidence>
<evidence type="ECO:0000256" key="7">
    <source>
        <dbReference type="ARBA" id="ARBA00023136"/>
    </source>
</evidence>
<proteinExistence type="predicted"/>
<feature type="transmembrane region" description="Helical" evidence="8">
    <location>
        <begin position="184"/>
        <end position="200"/>
    </location>
</feature>
<dbReference type="OrthoDB" id="151928at2"/>
<dbReference type="Proteomes" id="UP000004508">
    <property type="component" value="Unassembled WGS sequence"/>
</dbReference>
<dbReference type="EMBL" id="ADVG01000001">
    <property type="protein sequence ID" value="EFH89874.1"/>
    <property type="molecule type" value="Genomic_DNA"/>
</dbReference>
<organism evidence="10 11">
    <name type="scientific">Ktedonobacter racemifer DSM 44963</name>
    <dbReference type="NCBI Taxonomy" id="485913"/>
    <lineage>
        <taxon>Bacteria</taxon>
        <taxon>Bacillati</taxon>
        <taxon>Chloroflexota</taxon>
        <taxon>Ktedonobacteria</taxon>
        <taxon>Ktedonobacterales</taxon>
        <taxon>Ktedonobacteraceae</taxon>
        <taxon>Ktedonobacter</taxon>
    </lineage>
</organism>
<dbReference type="InterPro" id="IPR038731">
    <property type="entry name" value="RgtA/B/C-like"/>
</dbReference>
<reference evidence="10 11" key="1">
    <citation type="journal article" date="2011" name="Stand. Genomic Sci.">
        <title>Non-contiguous finished genome sequence and contextual data of the filamentous soil bacterium Ktedonobacter racemifer type strain (SOSP1-21).</title>
        <authorList>
            <person name="Chang Y.J."/>
            <person name="Land M."/>
            <person name="Hauser L."/>
            <person name="Chertkov O."/>
            <person name="Del Rio T.G."/>
            <person name="Nolan M."/>
            <person name="Copeland A."/>
            <person name="Tice H."/>
            <person name="Cheng J.F."/>
            <person name="Lucas S."/>
            <person name="Han C."/>
            <person name="Goodwin L."/>
            <person name="Pitluck S."/>
            <person name="Ivanova N."/>
            <person name="Ovchinikova G."/>
            <person name="Pati A."/>
            <person name="Chen A."/>
            <person name="Palaniappan K."/>
            <person name="Mavromatis K."/>
            <person name="Liolios K."/>
            <person name="Brettin T."/>
            <person name="Fiebig A."/>
            <person name="Rohde M."/>
            <person name="Abt B."/>
            <person name="Goker M."/>
            <person name="Detter J.C."/>
            <person name="Woyke T."/>
            <person name="Bristow J."/>
            <person name="Eisen J.A."/>
            <person name="Markowitz V."/>
            <person name="Hugenholtz P."/>
            <person name="Kyrpides N.C."/>
            <person name="Klenk H.P."/>
            <person name="Lapidus A."/>
        </authorList>
    </citation>
    <scope>NUCLEOTIDE SEQUENCE [LARGE SCALE GENOMIC DNA]</scope>
    <source>
        <strain evidence="11">DSM 44963</strain>
    </source>
</reference>
<evidence type="ECO:0000256" key="2">
    <source>
        <dbReference type="ARBA" id="ARBA00022475"/>
    </source>
</evidence>
<name>D6TBU2_KTERA</name>
<keyword evidence="5 8" id="KW-0812">Transmembrane</keyword>
<feature type="transmembrane region" description="Helical" evidence="8">
    <location>
        <begin position="390"/>
        <end position="408"/>
    </location>
</feature>
<protein>
    <submittedName>
        <fullName evidence="10">Glycosyl transferase family 39</fullName>
    </submittedName>
</protein>
<dbReference type="AlphaFoldDB" id="D6TBU2"/>